<dbReference type="RefSeq" id="WP_094923373.1">
    <property type="nucleotide sequence ID" value="NZ_NPIA01000002.1"/>
</dbReference>
<keyword evidence="2" id="KW-1185">Reference proteome</keyword>
<proteinExistence type="predicted"/>
<evidence type="ECO:0008006" key="3">
    <source>
        <dbReference type="Google" id="ProtNLM"/>
    </source>
</evidence>
<dbReference type="AlphaFoldDB" id="A0A263BWP0"/>
<protein>
    <recommendedName>
        <fullName evidence="3">Aminoglycoside phosphotransferase domain-containing protein</fullName>
    </recommendedName>
</protein>
<name>A0A263BWP0_9BACI</name>
<organism evidence="1 2">
    <name type="scientific">Lottiidibacillus patelloidae</name>
    <dbReference type="NCBI Taxonomy" id="2670334"/>
    <lineage>
        <taxon>Bacteria</taxon>
        <taxon>Bacillati</taxon>
        <taxon>Bacillota</taxon>
        <taxon>Bacilli</taxon>
        <taxon>Bacillales</taxon>
        <taxon>Bacillaceae</taxon>
        <taxon>Lottiidibacillus</taxon>
    </lineage>
</organism>
<dbReference type="Proteomes" id="UP000217083">
    <property type="component" value="Unassembled WGS sequence"/>
</dbReference>
<accession>A0A263BWP0</accession>
<reference evidence="1 2" key="2">
    <citation type="submission" date="2017-09" db="EMBL/GenBank/DDBJ databases">
        <title>Bacillus patelloidae sp. nov., isolated from the intestinal tract of a marine limpet.</title>
        <authorList>
            <person name="Liu R."/>
            <person name="Dong C."/>
            <person name="Shao Z."/>
        </authorList>
    </citation>
    <scope>NUCLEOTIDE SEQUENCE [LARGE SCALE GENOMIC DNA]</scope>
    <source>
        <strain evidence="1 2">SA5d-4</strain>
    </source>
</reference>
<comment type="caution">
    <text evidence="1">The sequence shown here is derived from an EMBL/GenBank/DDBJ whole genome shotgun (WGS) entry which is preliminary data.</text>
</comment>
<reference evidence="2" key="1">
    <citation type="submission" date="2017-08" db="EMBL/GenBank/DDBJ databases">
        <authorList>
            <person name="Huang Z."/>
        </authorList>
    </citation>
    <scope>NUCLEOTIDE SEQUENCE [LARGE SCALE GENOMIC DNA]</scope>
    <source>
        <strain evidence="2">SA5d-4</strain>
    </source>
</reference>
<evidence type="ECO:0000313" key="1">
    <source>
        <dbReference type="EMBL" id="OZM57982.1"/>
    </source>
</evidence>
<sequence length="263" mass="29910">MKLSEHILQSFAIKGEKVPLLGGQNTSVKVGNVVFKPIDDTVHYEWISSVIENLSPKGYRLAKPVRDTHGFFVNDGWICNTFESGQEKDGCVNEKLYVSRLFHQDLTHISVNNFQQPRNAWETGHQVAWQQEAIPEDISFEAKVIIKDLLAKVTLKNHYNKQIVHGDLSGNVLFHKSLPPLIIDFSPTVAPVEYAEAILVCDCIAWQGSMVSELNVLPLNDYYEMIIRAIVFRLTVAAIFSKNNKDNFLNEYECFKPIIDFVK</sequence>
<evidence type="ECO:0000313" key="2">
    <source>
        <dbReference type="Proteomes" id="UP000217083"/>
    </source>
</evidence>
<gene>
    <name evidence="1" type="ORF">CIB95_06395</name>
</gene>
<dbReference type="EMBL" id="NPIA01000002">
    <property type="protein sequence ID" value="OZM57982.1"/>
    <property type="molecule type" value="Genomic_DNA"/>
</dbReference>